<accession>A0A0G1VF33</accession>
<organism evidence="1 2">
    <name type="scientific">Candidatus Giovannonibacteria bacterium GW2011_GWB1_47_6b</name>
    <dbReference type="NCBI Taxonomy" id="1618655"/>
    <lineage>
        <taxon>Bacteria</taxon>
        <taxon>Candidatus Giovannoniibacteriota</taxon>
    </lineage>
</organism>
<evidence type="ECO:0000313" key="2">
    <source>
        <dbReference type="Proteomes" id="UP000034682"/>
    </source>
</evidence>
<dbReference type="Proteomes" id="UP000034682">
    <property type="component" value="Unassembled WGS sequence"/>
</dbReference>
<sequence>MEKGLAHATLEQEIKRLSVEIKERGIAKTEQEAAKTIIKERIAAQTAGAETAAPAAPATDASSQVLPQYLSGAPADVKIKVEKLLDMAWHSGIKRAAKEAKESGPLALDAFHDALTDKLYEEMKTRGLL</sequence>
<dbReference type="AlphaFoldDB" id="A0A0G1VF33"/>
<protein>
    <submittedName>
        <fullName evidence="1">Uncharacterized protein</fullName>
    </submittedName>
</protein>
<evidence type="ECO:0000313" key="1">
    <source>
        <dbReference type="EMBL" id="KKU76748.1"/>
    </source>
</evidence>
<reference evidence="1 2" key="1">
    <citation type="journal article" date="2015" name="Nature">
        <title>rRNA introns, odd ribosomes, and small enigmatic genomes across a large radiation of phyla.</title>
        <authorList>
            <person name="Brown C.T."/>
            <person name="Hug L.A."/>
            <person name="Thomas B.C."/>
            <person name="Sharon I."/>
            <person name="Castelle C.J."/>
            <person name="Singh A."/>
            <person name="Wilkins M.J."/>
            <person name="Williams K.H."/>
            <person name="Banfield J.F."/>
        </authorList>
    </citation>
    <scope>NUCLEOTIDE SEQUENCE [LARGE SCALE GENOMIC DNA]</scope>
</reference>
<dbReference type="EMBL" id="LCOK01000013">
    <property type="protein sequence ID" value="KKU76748.1"/>
    <property type="molecule type" value="Genomic_DNA"/>
</dbReference>
<proteinExistence type="predicted"/>
<gene>
    <name evidence="1" type="ORF">UY02_C0013G0004</name>
</gene>
<name>A0A0G1VF33_9BACT</name>
<comment type="caution">
    <text evidence="1">The sequence shown here is derived from an EMBL/GenBank/DDBJ whole genome shotgun (WGS) entry which is preliminary data.</text>
</comment>